<dbReference type="EMBL" id="AWVJ01000211">
    <property type="protein sequence ID" value="ERK40841.1"/>
    <property type="molecule type" value="Genomic_DNA"/>
</dbReference>
<dbReference type="Proteomes" id="UP000016608">
    <property type="component" value="Unassembled WGS sequence"/>
</dbReference>
<dbReference type="eggNOG" id="COG2161">
    <property type="taxonomic scope" value="Bacteria"/>
</dbReference>
<evidence type="ECO:0000256" key="2">
    <source>
        <dbReference type="RuleBase" id="RU362080"/>
    </source>
</evidence>
<gene>
    <name evidence="3" type="ORF">HMPREF0373_03369</name>
</gene>
<name>U2P9N3_EUBRA</name>
<dbReference type="PATRIC" id="fig|1256908.3.peg.3081"/>
<dbReference type="HOGENOM" id="CLU_166037_0_1_9"/>
<evidence type="ECO:0000313" key="3">
    <source>
        <dbReference type="EMBL" id="ERK40841.1"/>
    </source>
</evidence>
<protein>
    <recommendedName>
        <fullName evidence="2">Antitoxin</fullName>
    </recommendedName>
</protein>
<keyword evidence="4" id="KW-1185">Reference proteome</keyword>
<evidence type="ECO:0000256" key="1">
    <source>
        <dbReference type="ARBA" id="ARBA00009981"/>
    </source>
</evidence>
<dbReference type="NCBIfam" id="TIGR01552">
    <property type="entry name" value="phd_fam"/>
    <property type="match status" value="1"/>
</dbReference>
<comment type="caution">
    <text evidence="3">The sequence shown here is derived from an EMBL/GenBank/DDBJ whole genome shotgun (WGS) entry which is preliminary data.</text>
</comment>
<reference evidence="3 4" key="1">
    <citation type="submission" date="2013-06" db="EMBL/GenBank/DDBJ databases">
        <authorList>
            <person name="Weinstock G."/>
            <person name="Sodergren E."/>
            <person name="Lobos E.A."/>
            <person name="Fulton L."/>
            <person name="Fulton R."/>
            <person name="Courtney L."/>
            <person name="Fronick C."/>
            <person name="O'Laughlin M."/>
            <person name="Godfrey J."/>
            <person name="Wilson R.M."/>
            <person name="Miner T."/>
            <person name="Farmer C."/>
            <person name="Delehaunty K."/>
            <person name="Cordes M."/>
            <person name="Minx P."/>
            <person name="Tomlinson C."/>
            <person name="Chen J."/>
            <person name="Wollam A."/>
            <person name="Pepin K.H."/>
            <person name="Bhonagiri V."/>
            <person name="Zhang X."/>
            <person name="Warren W."/>
            <person name="Mitreva M."/>
            <person name="Mardis E.R."/>
            <person name="Wilson R.K."/>
        </authorList>
    </citation>
    <scope>NUCLEOTIDE SEQUENCE [LARGE SCALE GENOMIC DNA]</scope>
    <source>
        <strain evidence="3 4">ATCC 29099</strain>
    </source>
</reference>
<comment type="similarity">
    <text evidence="1 2">Belongs to the phD/YefM antitoxin family.</text>
</comment>
<dbReference type="Pfam" id="PF02604">
    <property type="entry name" value="PhdYeFM_antitox"/>
    <property type="match status" value="1"/>
</dbReference>
<sequence>MNRCVSPANTNGISVDYIAKFVYNFVIKQGGAFMPTIRSSADLRNNYNEISTFCHNYPEPVFITKNGKGDLAVMSIEAYEELTSRFELYSQIKEGMDDIATGNTRPFSEAMADIRSRRRR</sequence>
<dbReference type="InterPro" id="IPR036165">
    <property type="entry name" value="YefM-like_sf"/>
</dbReference>
<dbReference type="InterPro" id="IPR006442">
    <property type="entry name" value="Antitoxin_Phd/YefM"/>
</dbReference>
<evidence type="ECO:0000313" key="4">
    <source>
        <dbReference type="Proteomes" id="UP000016608"/>
    </source>
</evidence>
<proteinExistence type="inferred from homology"/>
<dbReference type="AlphaFoldDB" id="U2P9N3"/>
<comment type="function">
    <text evidence="2">Antitoxin component of a type II toxin-antitoxin (TA) system.</text>
</comment>
<organism evidence="3 4">
    <name type="scientific">Eubacterium ramulus ATCC 29099</name>
    <dbReference type="NCBI Taxonomy" id="1256908"/>
    <lineage>
        <taxon>Bacteria</taxon>
        <taxon>Bacillati</taxon>
        <taxon>Bacillota</taxon>
        <taxon>Clostridia</taxon>
        <taxon>Eubacteriales</taxon>
        <taxon>Eubacteriaceae</taxon>
        <taxon>Eubacterium</taxon>
    </lineage>
</organism>
<accession>U2P9N3</accession>
<dbReference type="SUPFAM" id="SSF143120">
    <property type="entry name" value="YefM-like"/>
    <property type="match status" value="1"/>
</dbReference>